<dbReference type="KEGG" id="dfc:DFI_06690"/>
<feature type="region of interest" description="Disordered" evidence="1">
    <location>
        <begin position="1"/>
        <end position="22"/>
    </location>
</feature>
<name>A0A221SVS9_9DEIO</name>
<dbReference type="InterPro" id="IPR021576">
    <property type="entry name" value="DUF3208"/>
</dbReference>
<keyword evidence="3" id="KW-1185">Reference proteome</keyword>
<accession>A0A221SVS9</accession>
<evidence type="ECO:0008006" key="4">
    <source>
        <dbReference type="Google" id="ProtNLM"/>
    </source>
</evidence>
<evidence type="ECO:0000313" key="3">
    <source>
        <dbReference type="Proteomes" id="UP000259030"/>
    </source>
</evidence>
<evidence type="ECO:0000313" key="2">
    <source>
        <dbReference type="EMBL" id="ASN80730.1"/>
    </source>
</evidence>
<dbReference type="Gene3D" id="3.30.70.2290">
    <property type="entry name" value="Protein of unknown function (DUF3208)"/>
    <property type="match status" value="1"/>
</dbReference>
<dbReference type="Proteomes" id="UP000259030">
    <property type="component" value="Chromosome"/>
</dbReference>
<protein>
    <recommendedName>
        <fullName evidence="4">DUF3208 domain-containing protein</fullName>
    </recommendedName>
</protein>
<gene>
    <name evidence="2" type="ORF">DFI_06690</name>
</gene>
<organism evidence="2 3">
    <name type="scientific">Deinococcus ficus</name>
    <dbReference type="NCBI Taxonomy" id="317577"/>
    <lineage>
        <taxon>Bacteria</taxon>
        <taxon>Thermotogati</taxon>
        <taxon>Deinococcota</taxon>
        <taxon>Deinococci</taxon>
        <taxon>Deinococcales</taxon>
        <taxon>Deinococcaceae</taxon>
        <taxon>Deinococcus</taxon>
    </lineage>
</organism>
<evidence type="ECO:0000256" key="1">
    <source>
        <dbReference type="SAM" id="MobiDB-lite"/>
    </source>
</evidence>
<dbReference type="AlphaFoldDB" id="A0A221SVS9"/>
<reference evidence="2 3" key="1">
    <citation type="submission" date="2017-05" db="EMBL/GenBank/DDBJ databases">
        <title>The complete genome sequence of Deinococcus ficus isolated from the rhizosphere of the Ficus religiosa L. in Taiwan.</title>
        <authorList>
            <person name="Wu K.-M."/>
            <person name="Liao T.-L."/>
            <person name="Liu Y.-M."/>
            <person name="Young C.-C."/>
            <person name="Tsai S.-F."/>
        </authorList>
    </citation>
    <scope>NUCLEOTIDE SEQUENCE [LARGE SCALE GENOMIC DNA]</scope>
    <source>
        <strain evidence="2 3">CC-FR2-10</strain>
    </source>
</reference>
<sequence>MLSGVSSERQATGDPPHDDATPAAGRAAVRLLQGYVWHPRDAEMDLDTFLPREVDLPAHSGTTETDPEPARVLWDEVTPPFAFFENGEPTASQAFYQFTVLRVYEVRPGNDALHADAQEVSELLGPLLEATPQGVGWQVWEDLRDL</sequence>
<feature type="compositionally biased region" description="Polar residues" evidence="1">
    <location>
        <begin position="1"/>
        <end position="10"/>
    </location>
</feature>
<dbReference type="EMBL" id="CP021081">
    <property type="protein sequence ID" value="ASN80730.1"/>
    <property type="molecule type" value="Genomic_DNA"/>
</dbReference>
<dbReference type="STRING" id="317577.GCA_000419625_02577"/>
<dbReference type="Pfam" id="PF11482">
    <property type="entry name" value="DUF3208"/>
    <property type="match status" value="1"/>
</dbReference>
<proteinExistence type="predicted"/>